<dbReference type="InterPro" id="IPR019273">
    <property type="entry name" value="Lunapark_Znf"/>
</dbReference>
<keyword evidence="1" id="KW-0472">Membrane</keyword>
<evidence type="ECO:0000256" key="1">
    <source>
        <dbReference type="RuleBase" id="RU367073"/>
    </source>
</evidence>
<dbReference type="GO" id="GO:0071788">
    <property type="term" value="P:endoplasmic reticulum tubular network maintenance"/>
    <property type="evidence" value="ECO:0007669"/>
    <property type="project" value="UniProtKB-UniRule"/>
</dbReference>
<comment type="caution">
    <text evidence="4">The sequence shown here is derived from an EMBL/GenBank/DDBJ whole genome shotgun (WGS) entry which is preliminary data.</text>
</comment>
<keyword evidence="1" id="KW-0479">Metal-binding</keyword>
<dbReference type="InterPro" id="IPR040115">
    <property type="entry name" value="Lnp"/>
</dbReference>
<protein>
    <recommendedName>
        <fullName evidence="1">Endoplasmic reticulum junction formation protein lunapark</fullName>
    </recommendedName>
</protein>
<keyword evidence="1" id="KW-0862">Zinc</keyword>
<dbReference type="Proteomes" id="UP000620124">
    <property type="component" value="Unassembled WGS sequence"/>
</dbReference>
<feature type="compositionally biased region" description="Acidic residues" evidence="2">
    <location>
        <begin position="400"/>
        <end position="409"/>
    </location>
</feature>
<comment type="function">
    <text evidence="1">Plays a role in determining ER morphology.</text>
</comment>
<dbReference type="PANTHER" id="PTHR22166">
    <property type="entry name" value="ENDOPLASMIC RETICULUM JUNCTION FORMATION PROTEIN LUNAPARK"/>
    <property type="match status" value="1"/>
</dbReference>
<name>A0A8H6YHX4_9AGAR</name>
<feature type="region of interest" description="Disordered" evidence="2">
    <location>
        <begin position="152"/>
        <end position="224"/>
    </location>
</feature>
<feature type="transmembrane region" description="Helical" evidence="1">
    <location>
        <begin position="44"/>
        <end position="65"/>
    </location>
</feature>
<dbReference type="GO" id="GO:1903373">
    <property type="term" value="P:positive regulation of endoplasmic reticulum tubular network organization"/>
    <property type="evidence" value="ECO:0007669"/>
    <property type="project" value="UniProtKB-UniRule"/>
</dbReference>
<keyword evidence="1" id="KW-0256">Endoplasmic reticulum</keyword>
<keyword evidence="1" id="KW-1133">Transmembrane helix</keyword>
<dbReference type="Pfam" id="PF10058">
    <property type="entry name" value="Zn_ribbon_10"/>
    <property type="match status" value="1"/>
</dbReference>
<sequence>MSFIWRLFSSEKPPDDETVLAALERDIQRRQTLLTEIRARERTATALVTLYTLAAWLVYVGVWYFGFVSGGGGRKGARVGSLEKAVKALPVVVGPILILFIRRIVQIWYARKGNAEEKTLQTLLKTQRAKVEEIKKKTNFYQTHALLSRYDLSSGGPSGGPNATNANGGGPGSVSSPNTPQRGPGSVVQGTPARPGGKGPRPSTLVAGASPPPPPQQPQQPRGRGWFDALADVLVGPDDSPQIDKEKQKFALICEKCFAHNGLVPESVWGDARESFIPVLFCVFCVVEHVEEEIGTPKGASIFPVHKNTPAQNADTLTRLHGVAVCWAGAVRRVQVGRGRAQRGAAGAAGSRNAGLQPTSPTSPVSAVSVPLVPIPTAPASRPGGADVPLRRRSARGGDADGEEMEVDS</sequence>
<evidence type="ECO:0000259" key="3">
    <source>
        <dbReference type="Pfam" id="PF10058"/>
    </source>
</evidence>
<evidence type="ECO:0000256" key="2">
    <source>
        <dbReference type="SAM" id="MobiDB-lite"/>
    </source>
</evidence>
<comment type="similarity">
    <text evidence="1">Belongs to the lunapark family.</text>
</comment>
<proteinExistence type="inferred from homology"/>
<feature type="transmembrane region" description="Helical" evidence="1">
    <location>
        <begin position="85"/>
        <end position="105"/>
    </location>
</feature>
<feature type="compositionally biased region" description="Low complexity" evidence="2">
    <location>
        <begin position="358"/>
        <end position="372"/>
    </location>
</feature>
<dbReference type="PANTHER" id="PTHR22166:SF12">
    <property type="entry name" value="ENDOPLASMIC RETICULUM JUNCTION FORMATION PROTEIN LUNAPARK"/>
    <property type="match status" value="1"/>
</dbReference>
<dbReference type="AlphaFoldDB" id="A0A8H6YHX4"/>
<feature type="region of interest" description="Disordered" evidence="2">
    <location>
        <begin position="342"/>
        <end position="409"/>
    </location>
</feature>
<dbReference type="GO" id="GO:0008270">
    <property type="term" value="F:zinc ion binding"/>
    <property type="evidence" value="ECO:0007669"/>
    <property type="project" value="UniProtKB-KW"/>
</dbReference>
<comment type="domain">
    <text evidence="1">The C4-type zinc finger motif is necessary both for its ER three-way tubular junction localization and formation.</text>
</comment>
<feature type="domain" description="Lunapark zinc ribbon" evidence="3">
    <location>
        <begin position="226"/>
        <end position="267"/>
    </location>
</feature>
<keyword evidence="1" id="KW-0812">Transmembrane</keyword>
<dbReference type="OrthoDB" id="1725934at2759"/>
<evidence type="ECO:0000313" key="4">
    <source>
        <dbReference type="EMBL" id="KAF7360098.1"/>
    </source>
</evidence>
<keyword evidence="1" id="KW-0863">Zinc-finger</keyword>
<gene>
    <name evidence="4" type="ORF">MVEN_00738200</name>
</gene>
<evidence type="ECO:0000313" key="5">
    <source>
        <dbReference type="Proteomes" id="UP000620124"/>
    </source>
</evidence>
<keyword evidence="5" id="KW-1185">Reference proteome</keyword>
<organism evidence="4 5">
    <name type="scientific">Mycena venus</name>
    <dbReference type="NCBI Taxonomy" id="2733690"/>
    <lineage>
        <taxon>Eukaryota</taxon>
        <taxon>Fungi</taxon>
        <taxon>Dikarya</taxon>
        <taxon>Basidiomycota</taxon>
        <taxon>Agaricomycotina</taxon>
        <taxon>Agaricomycetes</taxon>
        <taxon>Agaricomycetidae</taxon>
        <taxon>Agaricales</taxon>
        <taxon>Marasmiineae</taxon>
        <taxon>Mycenaceae</taxon>
        <taxon>Mycena</taxon>
    </lineage>
</organism>
<reference evidence="4" key="1">
    <citation type="submission" date="2020-05" db="EMBL/GenBank/DDBJ databases">
        <title>Mycena genomes resolve the evolution of fungal bioluminescence.</title>
        <authorList>
            <person name="Tsai I.J."/>
        </authorList>
    </citation>
    <scope>NUCLEOTIDE SEQUENCE</scope>
    <source>
        <strain evidence="4">CCC161011</strain>
    </source>
</reference>
<dbReference type="EMBL" id="JACAZI010000005">
    <property type="protein sequence ID" value="KAF7360098.1"/>
    <property type="molecule type" value="Genomic_DNA"/>
</dbReference>
<accession>A0A8H6YHX4</accession>
<comment type="subcellular location">
    <subcellularLocation>
        <location evidence="1">Endoplasmic reticulum membrane</location>
        <topology evidence="1">Multi-pass membrane protein</topology>
    </subcellularLocation>
</comment>
<dbReference type="GO" id="GO:0098826">
    <property type="term" value="C:endoplasmic reticulum tubular network membrane"/>
    <property type="evidence" value="ECO:0007669"/>
    <property type="project" value="UniProtKB-UniRule"/>
</dbReference>